<dbReference type="InterPro" id="IPR000700">
    <property type="entry name" value="PAS-assoc_C"/>
</dbReference>
<dbReference type="SMART" id="SM00267">
    <property type="entry name" value="GGDEF"/>
    <property type="match status" value="1"/>
</dbReference>
<dbReference type="Gene3D" id="3.30.70.270">
    <property type="match status" value="1"/>
</dbReference>
<feature type="domain" description="PAS" evidence="1">
    <location>
        <begin position="11"/>
        <end position="56"/>
    </location>
</feature>
<protein>
    <submittedName>
        <fullName evidence="4">Diguanylate cyclase</fullName>
    </submittedName>
</protein>
<dbReference type="InterPro" id="IPR052163">
    <property type="entry name" value="DGC-Regulatory_Protein"/>
</dbReference>
<dbReference type="CDD" id="cd00130">
    <property type="entry name" value="PAS"/>
    <property type="match status" value="1"/>
</dbReference>
<dbReference type="InterPro" id="IPR000160">
    <property type="entry name" value="GGDEF_dom"/>
</dbReference>
<feature type="domain" description="PAC" evidence="2">
    <location>
        <begin position="90"/>
        <end position="142"/>
    </location>
</feature>
<dbReference type="PROSITE" id="PS50113">
    <property type="entry name" value="PAC"/>
    <property type="match status" value="1"/>
</dbReference>
<dbReference type="SUPFAM" id="SSF55785">
    <property type="entry name" value="PYP-like sensor domain (PAS domain)"/>
    <property type="match status" value="1"/>
</dbReference>
<dbReference type="InterPro" id="IPR029787">
    <property type="entry name" value="Nucleotide_cyclase"/>
</dbReference>
<dbReference type="InterPro" id="IPR000014">
    <property type="entry name" value="PAS"/>
</dbReference>
<feature type="domain" description="GGDEF" evidence="3">
    <location>
        <begin position="177"/>
        <end position="308"/>
    </location>
</feature>
<dbReference type="PROSITE" id="PS50887">
    <property type="entry name" value="GGDEF"/>
    <property type="match status" value="1"/>
</dbReference>
<comment type="caution">
    <text evidence="4">The sequence shown here is derived from an EMBL/GenBank/DDBJ whole genome shotgun (WGS) entry which is preliminary data.</text>
</comment>
<dbReference type="PANTHER" id="PTHR46663">
    <property type="entry name" value="DIGUANYLATE CYCLASE DGCT-RELATED"/>
    <property type="match status" value="1"/>
</dbReference>
<organism evidence="4">
    <name type="scientific">Dictyoglomus thermophilum</name>
    <dbReference type="NCBI Taxonomy" id="14"/>
    <lineage>
        <taxon>Bacteria</taxon>
        <taxon>Pseudomonadati</taxon>
        <taxon>Dictyoglomota</taxon>
        <taxon>Dictyoglomia</taxon>
        <taxon>Dictyoglomales</taxon>
        <taxon>Dictyoglomaceae</taxon>
        <taxon>Dictyoglomus</taxon>
    </lineage>
</organism>
<gene>
    <name evidence="4" type="ORF">ENW00_07500</name>
</gene>
<dbReference type="CDD" id="cd01949">
    <property type="entry name" value="GGDEF"/>
    <property type="match status" value="1"/>
</dbReference>
<dbReference type="SUPFAM" id="SSF55073">
    <property type="entry name" value="Nucleotide cyclase"/>
    <property type="match status" value="1"/>
</dbReference>
<dbReference type="Pfam" id="PF13426">
    <property type="entry name" value="PAS_9"/>
    <property type="match status" value="1"/>
</dbReference>
<dbReference type="SMART" id="SM00091">
    <property type="entry name" value="PAS"/>
    <property type="match status" value="1"/>
</dbReference>
<evidence type="ECO:0000313" key="4">
    <source>
        <dbReference type="EMBL" id="HFX13970.1"/>
    </source>
</evidence>
<name>A0A7C3MIK4_DICTH</name>
<dbReference type="AlphaFoldDB" id="A0A7C3MIK4"/>
<sequence>MNKKYKTKIIPKNFYKKLLEHITDGIYFVDTNRKIIYWNKSAEIITGYKKKEIIGKYCHDNILRHIDEKGNELCLSECPLVYAIKEDKIVEKQVFLHRKDGVRLPVLVSVNPIKAKNGEIIGAVEIFRETSETLHLKKMVSELYRKTYIDELTEIPNRRFLDYYLDLKINEFQKYHHSFGVLFIDIDDFKKINDTYGHKIGDMVLKTVAETLKNNIRATDMVGRYGGEEFIVVYSDLEKKNILYQLAEKLRILVKNSHIHLEEKILNVTVSIGGTLVKEDDNKEKIIERADNLMYQAKKEGKDRVIVN</sequence>
<dbReference type="InterPro" id="IPR043128">
    <property type="entry name" value="Rev_trsase/Diguanyl_cyclase"/>
</dbReference>
<dbReference type="Pfam" id="PF00990">
    <property type="entry name" value="GGDEF"/>
    <property type="match status" value="1"/>
</dbReference>
<dbReference type="InterPro" id="IPR035965">
    <property type="entry name" value="PAS-like_dom_sf"/>
</dbReference>
<reference evidence="4" key="1">
    <citation type="journal article" date="2020" name="mSystems">
        <title>Genome- and Community-Level Interaction Insights into Carbon Utilization and Element Cycling Functions of Hydrothermarchaeota in Hydrothermal Sediment.</title>
        <authorList>
            <person name="Zhou Z."/>
            <person name="Liu Y."/>
            <person name="Xu W."/>
            <person name="Pan J."/>
            <person name="Luo Z.H."/>
            <person name="Li M."/>
        </authorList>
    </citation>
    <scope>NUCLEOTIDE SEQUENCE [LARGE SCALE GENOMIC DNA]</scope>
    <source>
        <strain evidence="4">SpSt-81</strain>
    </source>
</reference>
<dbReference type="PANTHER" id="PTHR46663:SF4">
    <property type="entry name" value="DIGUANYLATE CYCLASE DGCT-RELATED"/>
    <property type="match status" value="1"/>
</dbReference>
<evidence type="ECO:0000259" key="1">
    <source>
        <dbReference type="PROSITE" id="PS50112"/>
    </source>
</evidence>
<dbReference type="PROSITE" id="PS50112">
    <property type="entry name" value="PAS"/>
    <property type="match status" value="1"/>
</dbReference>
<dbReference type="NCBIfam" id="TIGR00254">
    <property type="entry name" value="GGDEF"/>
    <property type="match status" value="1"/>
</dbReference>
<dbReference type="Gene3D" id="3.30.450.20">
    <property type="entry name" value="PAS domain"/>
    <property type="match status" value="1"/>
</dbReference>
<dbReference type="FunFam" id="3.30.70.270:FF:000001">
    <property type="entry name" value="Diguanylate cyclase domain protein"/>
    <property type="match status" value="1"/>
</dbReference>
<dbReference type="GO" id="GO:0003824">
    <property type="term" value="F:catalytic activity"/>
    <property type="evidence" value="ECO:0007669"/>
    <property type="project" value="UniProtKB-ARBA"/>
</dbReference>
<dbReference type="NCBIfam" id="TIGR00229">
    <property type="entry name" value="sensory_box"/>
    <property type="match status" value="1"/>
</dbReference>
<evidence type="ECO:0000259" key="3">
    <source>
        <dbReference type="PROSITE" id="PS50887"/>
    </source>
</evidence>
<accession>A0A7C3MIK4</accession>
<proteinExistence type="predicted"/>
<dbReference type="EMBL" id="DTIN01000032">
    <property type="protein sequence ID" value="HFX13970.1"/>
    <property type="molecule type" value="Genomic_DNA"/>
</dbReference>
<evidence type="ECO:0000259" key="2">
    <source>
        <dbReference type="PROSITE" id="PS50113"/>
    </source>
</evidence>